<dbReference type="EMBL" id="WNYA01000004">
    <property type="protein sequence ID" value="KAG8574751.1"/>
    <property type="molecule type" value="Genomic_DNA"/>
</dbReference>
<sequence>MRKGVLPTANKYKLITVHTIRLVTLQNSLMGTLVSGGLSPLLCGLDIFVLNLVGNISYTFFSVGKCQKL</sequence>
<evidence type="ECO:0000256" key="1">
    <source>
        <dbReference type="SAM" id="Phobius"/>
    </source>
</evidence>
<feature type="transmembrane region" description="Helical" evidence="1">
    <location>
        <begin position="38"/>
        <end position="61"/>
    </location>
</feature>
<evidence type="ECO:0000313" key="2">
    <source>
        <dbReference type="EMBL" id="KAG8574751.1"/>
    </source>
</evidence>
<dbReference type="Proteomes" id="UP000824782">
    <property type="component" value="Unassembled WGS sequence"/>
</dbReference>
<reference evidence="2" key="1">
    <citation type="thesis" date="2020" institute="ProQuest LLC" country="789 East Eisenhower Parkway, Ann Arbor, MI, USA">
        <title>Comparative Genomics and Chromosome Evolution.</title>
        <authorList>
            <person name="Mudd A.B."/>
        </authorList>
    </citation>
    <scope>NUCLEOTIDE SEQUENCE</scope>
    <source>
        <strain evidence="2">237g6f4</strain>
        <tissue evidence="2">Blood</tissue>
    </source>
</reference>
<protein>
    <submittedName>
        <fullName evidence="2">Uncharacterized protein</fullName>
    </submittedName>
</protein>
<name>A0AAV7BQ82_ENGPU</name>
<proteinExistence type="predicted"/>
<accession>A0AAV7BQ82</accession>
<organism evidence="2 3">
    <name type="scientific">Engystomops pustulosus</name>
    <name type="common">Tungara frog</name>
    <name type="synonym">Physalaemus pustulosus</name>
    <dbReference type="NCBI Taxonomy" id="76066"/>
    <lineage>
        <taxon>Eukaryota</taxon>
        <taxon>Metazoa</taxon>
        <taxon>Chordata</taxon>
        <taxon>Craniata</taxon>
        <taxon>Vertebrata</taxon>
        <taxon>Euteleostomi</taxon>
        <taxon>Amphibia</taxon>
        <taxon>Batrachia</taxon>
        <taxon>Anura</taxon>
        <taxon>Neobatrachia</taxon>
        <taxon>Hyloidea</taxon>
        <taxon>Leptodactylidae</taxon>
        <taxon>Leiuperinae</taxon>
        <taxon>Engystomops</taxon>
    </lineage>
</organism>
<keyword evidence="1" id="KW-1133">Transmembrane helix</keyword>
<evidence type="ECO:0000313" key="3">
    <source>
        <dbReference type="Proteomes" id="UP000824782"/>
    </source>
</evidence>
<dbReference type="AlphaFoldDB" id="A0AAV7BQ82"/>
<keyword evidence="1" id="KW-0472">Membrane</keyword>
<keyword evidence="1" id="KW-0812">Transmembrane</keyword>
<gene>
    <name evidence="2" type="ORF">GDO81_009311</name>
</gene>
<keyword evidence="3" id="KW-1185">Reference proteome</keyword>
<comment type="caution">
    <text evidence="2">The sequence shown here is derived from an EMBL/GenBank/DDBJ whole genome shotgun (WGS) entry which is preliminary data.</text>
</comment>